<sequence>MVPFHYHPLDKNGGEVRLLTLLPGRFASDIRILITNVSFSVHNPPFFEVLSYTWGSQENPVDILVGPEEATLKVTRNLAEALPYLRLENQARTMWIDAICIDQSTLEERSSQVTRMGDIYTFAHRVVIWLGPERDGSTLAINMLKDIGSNIAVDWTSRTISPSGPKANLQWADKTIALPYKASDYIVLKALFQRAWFGRLWIWQEARHANSNSVLICGYASISWKAFGAAIFCLARKRRLSNIPGSLAELLKIIRVIYALLSIRTKEEAAISIKPDYTRTTGYVYINGQSLLSAYCLTICGTLLVNWASSPKAKDAPLTEDAGLTEASNFVKYLLETPDVLKDINCDPQKLPLEFLRGAFSMLTGRSFFTSEEGYIGLGPPGAEKGDVVCVLLGCASPMLLRRTSQGWYQVVGECFVLGLVGSEALLGPVPELYRLVYKYSYDHGCYIQHFFNKNTGETSWSDPRLNDLPLFEGPDQAPCSYVRCVENGYLLTSDAYTRMGAKIEDFLLV</sequence>
<keyword evidence="3" id="KW-1185">Reference proteome</keyword>
<dbReference type="RefSeq" id="XP_018064063.1">
    <property type="nucleotide sequence ID" value="XM_018223124.1"/>
</dbReference>
<dbReference type="PANTHER" id="PTHR24148">
    <property type="entry name" value="ANKYRIN REPEAT DOMAIN-CONTAINING PROTEIN 39 HOMOLOG-RELATED"/>
    <property type="match status" value="1"/>
</dbReference>
<dbReference type="GeneID" id="28832850"/>
<protein>
    <submittedName>
        <fullName evidence="2">HET-domain-containing protein</fullName>
    </submittedName>
</protein>
<feature type="domain" description="Heterokaryon incompatibility" evidence="1">
    <location>
        <begin position="47"/>
        <end position="205"/>
    </location>
</feature>
<dbReference type="InParanoid" id="A0A132BBF3"/>
<reference evidence="2 3" key="1">
    <citation type="submission" date="2015-10" db="EMBL/GenBank/DDBJ databases">
        <title>Full genome of DAOMC 229536 Phialocephala scopiformis, a fungal endophyte of spruce producing the potent anti-insectan compound rugulosin.</title>
        <authorList>
            <consortium name="DOE Joint Genome Institute"/>
            <person name="Walker A.K."/>
            <person name="Frasz S.L."/>
            <person name="Seifert K.A."/>
            <person name="Miller J.D."/>
            <person name="Mondo S.J."/>
            <person name="Labutti K."/>
            <person name="Lipzen A."/>
            <person name="Dockter R."/>
            <person name="Kennedy M."/>
            <person name="Grigoriev I.V."/>
            <person name="Spatafora J.W."/>
        </authorList>
    </citation>
    <scope>NUCLEOTIDE SEQUENCE [LARGE SCALE GENOMIC DNA]</scope>
    <source>
        <strain evidence="2 3">CBS 120377</strain>
    </source>
</reference>
<evidence type="ECO:0000313" key="2">
    <source>
        <dbReference type="EMBL" id="KUJ09708.1"/>
    </source>
</evidence>
<name>A0A132BBF3_MOLSC</name>
<dbReference type="STRING" id="149040.A0A132BBF3"/>
<proteinExistence type="predicted"/>
<accession>A0A132BBF3</accession>
<dbReference type="InterPro" id="IPR052895">
    <property type="entry name" value="HetReg/Transcr_Mod"/>
</dbReference>
<dbReference type="AlphaFoldDB" id="A0A132BBF3"/>
<organism evidence="2 3">
    <name type="scientific">Mollisia scopiformis</name>
    <name type="common">Conifer needle endophyte fungus</name>
    <name type="synonym">Phialocephala scopiformis</name>
    <dbReference type="NCBI Taxonomy" id="149040"/>
    <lineage>
        <taxon>Eukaryota</taxon>
        <taxon>Fungi</taxon>
        <taxon>Dikarya</taxon>
        <taxon>Ascomycota</taxon>
        <taxon>Pezizomycotina</taxon>
        <taxon>Leotiomycetes</taxon>
        <taxon>Helotiales</taxon>
        <taxon>Mollisiaceae</taxon>
        <taxon>Mollisia</taxon>
    </lineage>
</organism>
<dbReference type="EMBL" id="KQ947431">
    <property type="protein sequence ID" value="KUJ09708.1"/>
    <property type="molecule type" value="Genomic_DNA"/>
</dbReference>
<evidence type="ECO:0000313" key="3">
    <source>
        <dbReference type="Proteomes" id="UP000070700"/>
    </source>
</evidence>
<dbReference type="Pfam" id="PF06985">
    <property type="entry name" value="HET"/>
    <property type="match status" value="1"/>
</dbReference>
<evidence type="ECO:0000259" key="1">
    <source>
        <dbReference type="Pfam" id="PF06985"/>
    </source>
</evidence>
<dbReference type="Pfam" id="PF26639">
    <property type="entry name" value="Het-6_barrel"/>
    <property type="match status" value="1"/>
</dbReference>
<dbReference type="KEGG" id="psco:LY89DRAFT_787981"/>
<dbReference type="PANTHER" id="PTHR24148:SF64">
    <property type="entry name" value="HETEROKARYON INCOMPATIBILITY DOMAIN-CONTAINING PROTEIN"/>
    <property type="match status" value="1"/>
</dbReference>
<dbReference type="Proteomes" id="UP000070700">
    <property type="component" value="Unassembled WGS sequence"/>
</dbReference>
<dbReference type="InterPro" id="IPR010730">
    <property type="entry name" value="HET"/>
</dbReference>
<dbReference type="OrthoDB" id="2157530at2759"/>
<gene>
    <name evidence="2" type="ORF">LY89DRAFT_787981</name>
</gene>